<evidence type="ECO:0000313" key="3">
    <source>
        <dbReference type="Proteomes" id="UP000242502"/>
    </source>
</evidence>
<name>A0A1D2QP03_9GAMM</name>
<feature type="chain" id="PRO_5008906536" description="DUF5050 domain-containing protein" evidence="1">
    <location>
        <begin position="26"/>
        <end position="302"/>
    </location>
</feature>
<sequence length="302" mass="33911">MKILLPSSCLLILSLWALSSLANNADCRHWPKGMVFVGLTDEGWKTYAVSKAGSPPKKVPLNAEARTPVMSSDGQSLFYVNERGQVNGFSFTDQQITTYLSPSKEAGYAHPEIDEKNNDLFIVQLKQGKSVDTDILSINLATQTTKPIIIQRSAQFEPQLRTPWLYYSHVHCVVGCGKIIQEIWRYHTVSGIAEQLTLLNAISRQPMVDEHNQWLYFSSNAEGYYHLYRQSLDTNTVGNKTALLEKLTDGNVTDGSPALDQGRLYFIRQQISGVNIMCRNAEGQLNEMLISEGIHDIRDLEI</sequence>
<feature type="signal peptide" evidence="1">
    <location>
        <begin position="1"/>
        <end position="25"/>
    </location>
</feature>
<evidence type="ECO:0000256" key="1">
    <source>
        <dbReference type="SAM" id="SignalP"/>
    </source>
</evidence>
<dbReference type="Proteomes" id="UP000242502">
    <property type="component" value="Unassembled WGS sequence"/>
</dbReference>
<dbReference type="InterPro" id="IPR011042">
    <property type="entry name" value="6-blade_b-propeller_TolB-like"/>
</dbReference>
<evidence type="ECO:0008006" key="4">
    <source>
        <dbReference type="Google" id="ProtNLM"/>
    </source>
</evidence>
<accession>A0A1D2QP03</accession>
<dbReference type="STRING" id="62101.AB835_09675"/>
<dbReference type="SUPFAM" id="SSF82171">
    <property type="entry name" value="DPP6 N-terminal domain-like"/>
    <property type="match status" value="1"/>
</dbReference>
<dbReference type="AlphaFoldDB" id="A0A1D2QP03"/>
<evidence type="ECO:0000313" key="2">
    <source>
        <dbReference type="EMBL" id="ODS23280.1"/>
    </source>
</evidence>
<keyword evidence="1" id="KW-0732">Signal</keyword>
<organism evidence="2 3">
    <name type="scientific">Candidatus Endobugula sertula</name>
    <name type="common">Bugula neritina bacterial symbiont</name>
    <dbReference type="NCBI Taxonomy" id="62101"/>
    <lineage>
        <taxon>Bacteria</taxon>
        <taxon>Pseudomonadati</taxon>
        <taxon>Pseudomonadota</taxon>
        <taxon>Gammaproteobacteria</taxon>
        <taxon>Cellvibrionales</taxon>
        <taxon>Cellvibrionaceae</taxon>
        <taxon>Candidatus Endobugula</taxon>
    </lineage>
</organism>
<protein>
    <recommendedName>
        <fullName evidence="4">DUF5050 domain-containing protein</fullName>
    </recommendedName>
</protein>
<reference evidence="2 3" key="1">
    <citation type="journal article" date="2016" name="Appl. Environ. Microbiol.">
        <title>Lack of Overt Genome Reduction in the Bryostatin-Producing Bryozoan Symbiont "Candidatus Endobugula sertula".</title>
        <authorList>
            <person name="Miller I.J."/>
            <person name="Vanee N."/>
            <person name="Fong S.S."/>
            <person name="Lim-Fong G.E."/>
            <person name="Kwan J.C."/>
        </authorList>
    </citation>
    <scope>NUCLEOTIDE SEQUENCE [LARGE SCALE GENOMIC DNA]</scope>
    <source>
        <strain evidence="2">AB1-4</strain>
    </source>
</reference>
<dbReference type="EMBL" id="MDLC01000033">
    <property type="protein sequence ID" value="ODS23280.1"/>
    <property type="molecule type" value="Genomic_DNA"/>
</dbReference>
<comment type="caution">
    <text evidence="2">The sequence shown here is derived from an EMBL/GenBank/DDBJ whole genome shotgun (WGS) entry which is preliminary data.</text>
</comment>
<gene>
    <name evidence="2" type="ORF">AB835_09675</name>
</gene>
<dbReference type="Gene3D" id="2.120.10.30">
    <property type="entry name" value="TolB, C-terminal domain"/>
    <property type="match status" value="1"/>
</dbReference>
<proteinExistence type="predicted"/>